<dbReference type="PANTHER" id="PTHR45036:SF1">
    <property type="entry name" value="METHYLTRANSFERASE LIKE 7A"/>
    <property type="match status" value="1"/>
</dbReference>
<protein>
    <recommendedName>
        <fullName evidence="3">Methyltransferase type 11 domain-containing protein</fullName>
    </recommendedName>
</protein>
<evidence type="ECO:0000313" key="2">
    <source>
        <dbReference type="Proteomes" id="UP000077521"/>
    </source>
</evidence>
<comment type="caution">
    <text evidence="1">The sequence shown here is derived from an EMBL/GenBank/DDBJ whole genome shotgun (WGS) entry which is preliminary data.</text>
</comment>
<reference evidence="1" key="1">
    <citation type="submission" date="2016-04" db="EMBL/GenBank/DDBJ databases">
        <authorList>
            <person name="Nguyen H.D."/>
            <person name="Samba Siva P."/>
            <person name="Cullis J."/>
            <person name="Levesque C.A."/>
            <person name="Hambleton S."/>
        </authorList>
    </citation>
    <scope>NUCLEOTIDE SEQUENCE</scope>
    <source>
        <strain evidence="1">DAOMC 236416</strain>
    </source>
</reference>
<dbReference type="SUPFAM" id="SSF53335">
    <property type="entry name" value="S-adenosyl-L-methionine-dependent methyltransferases"/>
    <property type="match status" value="1"/>
</dbReference>
<proteinExistence type="predicted"/>
<dbReference type="Gene3D" id="3.40.50.150">
    <property type="entry name" value="Vaccinia Virus protein VP39"/>
    <property type="match status" value="1"/>
</dbReference>
<name>A0A177TP94_9BASI</name>
<reference evidence="1" key="2">
    <citation type="journal article" date="2019" name="IMA Fungus">
        <title>Genome sequencing and comparison of five Tilletia species to identify candidate genes for the detection of regulated species infecting wheat.</title>
        <authorList>
            <person name="Nguyen H.D.T."/>
            <person name="Sultana T."/>
            <person name="Kesanakurti P."/>
            <person name="Hambleton S."/>
        </authorList>
    </citation>
    <scope>NUCLEOTIDE SEQUENCE</scope>
    <source>
        <strain evidence="1">DAOMC 236416</strain>
    </source>
</reference>
<dbReference type="InterPro" id="IPR052356">
    <property type="entry name" value="Thiol_S-MT"/>
</dbReference>
<dbReference type="CDD" id="cd02440">
    <property type="entry name" value="AdoMet_MTases"/>
    <property type="match status" value="1"/>
</dbReference>
<keyword evidence="2" id="KW-1185">Reference proteome</keyword>
<gene>
    <name evidence="1" type="ORF">A4X13_0g24</name>
</gene>
<sequence>MPLFAGLQSGAPKPAPTPFHRLLTPVAFIAGNALLTIAGLPRAIFYQITHPNPFKLLSPWAWRDLVLQYGFGALLNFADAQHRAIKAPLVALAYGRVLEVGAGSGLTVKYYNPDKVTELVAVEPFAELRTQLDVAVKQTKLKKATVVPYGIEDPAKIASHGVTESSFDTIVLVQVLCSIPNPKEQIAFFHTLLKPGGQLLMFEHVGSKDSTTRLLQRIFRPYWLFATSSCDLVRDSGDWVAAQGGWKSVELEAPSGEDVTALLPHAVGRFVKA</sequence>
<organism evidence="1 2">
    <name type="scientific">Tilletia indica</name>
    <dbReference type="NCBI Taxonomy" id="43049"/>
    <lineage>
        <taxon>Eukaryota</taxon>
        <taxon>Fungi</taxon>
        <taxon>Dikarya</taxon>
        <taxon>Basidiomycota</taxon>
        <taxon>Ustilaginomycotina</taxon>
        <taxon>Exobasidiomycetes</taxon>
        <taxon>Tilletiales</taxon>
        <taxon>Tilletiaceae</taxon>
        <taxon>Tilletia</taxon>
    </lineage>
</organism>
<evidence type="ECO:0008006" key="3">
    <source>
        <dbReference type="Google" id="ProtNLM"/>
    </source>
</evidence>
<dbReference type="PANTHER" id="PTHR45036">
    <property type="entry name" value="METHYLTRANSFERASE LIKE 7B"/>
    <property type="match status" value="1"/>
</dbReference>
<accession>A0A177TP94</accession>
<dbReference type="AlphaFoldDB" id="A0A177TP94"/>
<dbReference type="Proteomes" id="UP000077521">
    <property type="component" value="Unassembled WGS sequence"/>
</dbReference>
<dbReference type="Pfam" id="PF13489">
    <property type="entry name" value="Methyltransf_23"/>
    <property type="match status" value="1"/>
</dbReference>
<dbReference type="EMBL" id="LWDF02000001">
    <property type="protein sequence ID" value="KAE8260907.1"/>
    <property type="molecule type" value="Genomic_DNA"/>
</dbReference>
<dbReference type="InterPro" id="IPR029063">
    <property type="entry name" value="SAM-dependent_MTases_sf"/>
</dbReference>
<evidence type="ECO:0000313" key="1">
    <source>
        <dbReference type="EMBL" id="KAE8260907.1"/>
    </source>
</evidence>